<dbReference type="Proteomes" id="UP000030676">
    <property type="component" value="Unassembled WGS sequence"/>
</dbReference>
<organism evidence="2">
    <name type="scientific">Fusarium oxysporum f. sp. conglutinans race 2 54008</name>
    <dbReference type="NCBI Taxonomy" id="1089457"/>
    <lineage>
        <taxon>Eukaryota</taxon>
        <taxon>Fungi</taxon>
        <taxon>Dikarya</taxon>
        <taxon>Ascomycota</taxon>
        <taxon>Pezizomycotina</taxon>
        <taxon>Sordariomycetes</taxon>
        <taxon>Hypocreomycetidae</taxon>
        <taxon>Hypocreales</taxon>
        <taxon>Nectriaceae</taxon>
        <taxon>Fusarium</taxon>
        <taxon>Fusarium oxysporum species complex</taxon>
    </lineage>
</organism>
<feature type="compositionally biased region" description="Polar residues" evidence="1">
    <location>
        <begin position="21"/>
        <end position="30"/>
    </location>
</feature>
<protein>
    <submittedName>
        <fullName evidence="2">Uncharacterized protein</fullName>
    </submittedName>
</protein>
<dbReference type="AlphaFoldDB" id="X0GND9"/>
<evidence type="ECO:0000313" key="2">
    <source>
        <dbReference type="EMBL" id="EXL65162.1"/>
    </source>
</evidence>
<accession>X0GND9</accession>
<feature type="compositionally biased region" description="Polar residues" evidence="1">
    <location>
        <begin position="44"/>
        <end position="57"/>
    </location>
</feature>
<reference evidence="2" key="1">
    <citation type="submission" date="2011-11" db="EMBL/GenBank/DDBJ databases">
        <title>The Genome Sequence of Fusarium oxysporum PHW808.</title>
        <authorList>
            <consortium name="The Broad Institute Genome Sequencing Platform"/>
            <person name="Ma L.-J."/>
            <person name="Gale L.R."/>
            <person name="Schwartz D.C."/>
            <person name="Zhou S."/>
            <person name="Corby-Kistler H."/>
            <person name="Young S.K."/>
            <person name="Zeng Q."/>
            <person name="Gargeya S."/>
            <person name="Fitzgerald M."/>
            <person name="Haas B."/>
            <person name="Abouelleil A."/>
            <person name="Alvarado L."/>
            <person name="Arachchi H.M."/>
            <person name="Berlin A."/>
            <person name="Brown A."/>
            <person name="Chapman S.B."/>
            <person name="Chen Z."/>
            <person name="Dunbar C."/>
            <person name="Freedman E."/>
            <person name="Gearin G."/>
            <person name="Goldberg J."/>
            <person name="Griggs A."/>
            <person name="Gujja S."/>
            <person name="Heiman D."/>
            <person name="Howarth C."/>
            <person name="Larson L."/>
            <person name="Lui A."/>
            <person name="MacDonald P.J.P."/>
            <person name="Montmayeur A."/>
            <person name="Murphy C."/>
            <person name="Neiman D."/>
            <person name="Pearson M."/>
            <person name="Priest M."/>
            <person name="Roberts A."/>
            <person name="Saif S."/>
            <person name="Shea T."/>
            <person name="Shenoy N."/>
            <person name="Sisk P."/>
            <person name="Stolte C."/>
            <person name="Sykes S."/>
            <person name="Wortman J."/>
            <person name="Nusbaum C."/>
            <person name="Birren B."/>
        </authorList>
    </citation>
    <scope>NUCLEOTIDE SEQUENCE [LARGE SCALE GENOMIC DNA]</scope>
    <source>
        <strain evidence="2">54008</strain>
    </source>
</reference>
<feature type="compositionally biased region" description="Basic and acidic residues" evidence="1">
    <location>
        <begin position="64"/>
        <end position="76"/>
    </location>
</feature>
<proteinExistence type="predicted"/>
<evidence type="ECO:0000256" key="1">
    <source>
        <dbReference type="SAM" id="MobiDB-lite"/>
    </source>
</evidence>
<dbReference type="EMBL" id="KK033728">
    <property type="protein sequence ID" value="EXL65162.1"/>
    <property type="molecule type" value="Genomic_DNA"/>
</dbReference>
<gene>
    <name evidence="2" type="ORF">FOPG_18602</name>
</gene>
<reference evidence="2" key="2">
    <citation type="submission" date="2014-03" db="EMBL/GenBank/DDBJ databases">
        <title>The Genome Annotation of Fusarium oxysporum PHW808.</title>
        <authorList>
            <consortium name="The Broad Institute Genomics Platform"/>
            <person name="Ma L.-J."/>
            <person name="Corby-Kistler H."/>
            <person name="Broz K."/>
            <person name="Gale L.R."/>
            <person name="Jonkers W."/>
            <person name="O'Donnell K."/>
            <person name="Ploetz R."/>
            <person name="Steinberg C."/>
            <person name="Schwartz D.C."/>
            <person name="VanEtten H."/>
            <person name="Zhou S."/>
            <person name="Young S.K."/>
            <person name="Zeng Q."/>
            <person name="Gargeya S."/>
            <person name="Fitzgerald M."/>
            <person name="Abouelleil A."/>
            <person name="Alvarado L."/>
            <person name="Chapman S.B."/>
            <person name="Gainer-Dewar J."/>
            <person name="Goldberg J."/>
            <person name="Griggs A."/>
            <person name="Gujja S."/>
            <person name="Hansen M."/>
            <person name="Howarth C."/>
            <person name="Imamovic A."/>
            <person name="Ireland A."/>
            <person name="Larimer J."/>
            <person name="McCowan C."/>
            <person name="Murphy C."/>
            <person name="Pearson M."/>
            <person name="Poon T.W."/>
            <person name="Priest M."/>
            <person name="Roberts A."/>
            <person name="Saif S."/>
            <person name="Shea T."/>
            <person name="Sykes S."/>
            <person name="Wortman J."/>
            <person name="Nusbaum C."/>
            <person name="Birren B."/>
        </authorList>
    </citation>
    <scope>NUCLEOTIDE SEQUENCE</scope>
    <source>
        <strain evidence="2">54008</strain>
    </source>
</reference>
<name>X0GND9_FUSOX</name>
<feature type="region of interest" description="Disordered" evidence="1">
    <location>
        <begin position="16"/>
        <end position="93"/>
    </location>
</feature>
<sequence>MLTLTVLTGMTQPAFSRRSVTRCQKSSPQMRSALKRREGPMLSLTATSNWGKSSSDTKLPYSDDGPRKLDSRDSKSCSKRGRACQPPTVPTLTLSAEKPRNSAAQVKPNIATLLCGLTSTKKICRRRSHSCCSSTREGGIARPLLRLLIGKPCTWELSLRPSLPFF</sequence>
<dbReference type="HOGENOM" id="CLU_1602801_0_0_1"/>